<dbReference type="RefSeq" id="WP_066920217.1">
    <property type="nucleotide sequence ID" value="NZ_CP011971.1"/>
</dbReference>
<evidence type="ECO:0000313" key="1">
    <source>
        <dbReference type="EMBL" id="AMN47053.1"/>
    </source>
</evidence>
<dbReference type="AlphaFoldDB" id="A0A127F9H1"/>
<dbReference type="KEGG" id="sdf:ACG33_08085"/>
<sequence>MSTLLGKLRHTDAHPAACRNGLRSNAKNSMDFQLCRTPPAGIHHDGNHDFMRSLAGVLA</sequence>
<protein>
    <submittedName>
        <fullName evidence="1">Uncharacterized protein</fullName>
    </submittedName>
</protein>
<accession>A0A127F9H1</accession>
<name>A0A127F9H1_STEDE</name>
<dbReference type="Proteomes" id="UP000070250">
    <property type="component" value="Chromosome"/>
</dbReference>
<evidence type="ECO:0000313" key="2">
    <source>
        <dbReference type="Proteomes" id="UP000070250"/>
    </source>
</evidence>
<organism evidence="1 2">
    <name type="scientific">Steroidobacter denitrificans</name>
    <dbReference type="NCBI Taxonomy" id="465721"/>
    <lineage>
        <taxon>Bacteria</taxon>
        <taxon>Pseudomonadati</taxon>
        <taxon>Pseudomonadota</taxon>
        <taxon>Gammaproteobacteria</taxon>
        <taxon>Steroidobacterales</taxon>
        <taxon>Steroidobacteraceae</taxon>
        <taxon>Steroidobacter</taxon>
    </lineage>
</organism>
<proteinExistence type="predicted"/>
<keyword evidence="2" id="KW-1185">Reference proteome</keyword>
<dbReference type="EMBL" id="CP011971">
    <property type="protein sequence ID" value="AMN47053.1"/>
    <property type="molecule type" value="Genomic_DNA"/>
</dbReference>
<reference evidence="1 2" key="1">
    <citation type="submission" date="2015-06" db="EMBL/GenBank/DDBJ databases">
        <title>A Comprehensive Approach to Explore the Metabolic and Phylogenetic Diversity of Bacterial Steroid Degradation in the Environment: Testosterone as an Example.</title>
        <authorList>
            <person name="Yang F.-C."/>
            <person name="Chen Y.-L."/>
            <person name="Yu C.-P."/>
            <person name="Tang S.-L."/>
            <person name="Wang P.-H."/>
            <person name="Ismail W."/>
            <person name="Wang C.-H."/>
            <person name="Yang C.-Y."/>
            <person name="Chiang Y.-R."/>
        </authorList>
    </citation>
    <scope>NUCLEOTIDE SEQUENCE [LARGE SCALE GENOMIC DNA]</scope>
    <source>
        <strain evidence="1 2">DSM 18526</strain>
    </source>
</reference>
<gene>
    <name evidence="1" type="ORF">ACG33_08085</name>
</gene>